<dbReference type="InterPro" id="IPR011989">
    <property type="entry name" value="ARM-like"/>
</dbReference>
<dbReference type="OrthoDB" id="510108at2"/>
<proteinExistence type="predicted"/>
<name>A0A2D2AYP3_9CAUL</name>
<accession>A0A2D2AYP3</accession>
<evidence type="ECO:0000313" key="2">
    <source>
        <dbReference type="Proteomes" id="UP000228945"/>
    </source>
</evidence>
<reference evidence="1 2" key="1">
    <citation type="submission" date="2017-10" db="EMBL/GenBank/DDBJ databases">
        <title>Genome sequence of Caulobacter mirabilis FWC38.</title>
        <authorList>
            <person name="Fiebig A."/>
            <person name="Crosson S."/>
        </authorList>
    </citation>
    <scope>NUCLEOTIDE SEQUENCE [LARGE SCALE GENOMIC DNA]</scope>
    <source>
        <strain evidence="1 2">FWC 38</strain>
    </source>
</reference>
<keyword evidence="2" id="KW-1185">Reference proteome</keyword>
<sequence>MAEHYSGDRSDWIAARHRLIDEVLAYRRCGRLEPSLLRACEAEFAVAPWTRSAGLRRLAELAQDGHALALDRLKAFAASSDWQVRYDALRALLEAGSSDADRRDVITRGLADRSARVRIYVAETAAFAHFIDMAGILEQAARRESAPKAARAIYSAAWHLRLNERTGERNRLGGSEADRDAFERDWTAFRADRTPTP</sequence>
<evidence type="ECO:0000313" key="1">
    <source>
        <dbReference type="EMBL" id="ATQ43102.1"/>
    </source>
</evidence>
<dbReference type="SUPFAM" id="SSF48371">
    <property type="entry name" value="ARM repeat"/>
    <property type="match status" value="1"/>
</dbReference>
<dbReference type="KEGG" id="cmb:CSW64_12105"/>
<dbReference type="RefSeq" id="WP_099622353.1">
    <property type="nucleotide sequence ID" value="NZ_CP024201.1"/>
</dbReference>
<dbReference type="InterPro" id="IPR016024">
    <property type="entry name" value="ARM-type_fold"/>
</dbReference>
<gene>
    <name evidence="1" type="ORF">CSW64_12105</name>
</gene>
<dbReference type="Proteomes" id="UP000228945">
    <property type="component" value="Chromosome"/>
</dbReference>
<dbReference type="AlphaFoldDB" id="A0A2D2AYP3"/>
<organism evidence="1 2">
    <name type="scientific">Caulobacter mirabilis</name>
    <dbReference type="NCBI Taxonomy" id="69666"/>
    <lineage>
        <taxon>Bacteria</taxon>
        <taxon>Pseudomonadati</taxon>
        <taxon>Pseudomonadota</taxon>
        <taxon>Alphaproteobacteria</taxon>
        <taxon>Caulobacterales</taxon>
        <taxon>Caulobacteraceae</taxon>
        <taxon>Caulobacter</taxon>
    </lineage>
</organism>
<dbReference type="Gene3D" id="1.25.10.10">
    <property type="entry name" value="Leucine-rich Repeat Variant"/>
    <property type="match status" value="1"/>
</dbReference>
<evidence type="ECO:0008006" key="3">
    <source>
        <dbReference type="Google" id="ProtNLM"/>
    </source>
</evidence>
<dbReference type="EMBL" id="CP024201">
    <property type="protein sequence ID" value="ATQ43102.1"/>
    <property type="molecule type" value="Genomic_DNA"/>
</dbReference>
<protein>
    <recommendedName>
        <fullName evidence="3">HEAT repeat domain-containing protein</fullName>
    </recommendedName>
</protein>